<dbReference type="AlphaFoldDB" id="A0A6P4AEY5"/>
<dbReference type="FunCoup" id="A0A6P4AEY5">
    <property type="interactions" value="2432"/>
</dbReference>
<feature type="region of interest" description="Disordered" evidence="1">
    <location>
        <begin position="1"/>
        <end position="77"/>
    </location>
</feature>
<dbReference type="PANTHER" id="PTHR13448">
    <property type="entry name" value="TRANSMEMBRANE PROTEIN 214"/>
    <property type="match status" value="1"/>
</dbReference>
<evidence type="ECO:0000313" key="2">
    <source>
        <dbReference type="Proteomes" id="UP001652623"/>
    </source>
</evidence>
<keyword evidence="2" id="KW-1185">Reference proteome</keyword>
<organism evidence="2 3">
    <name type="scientific">Ziziphus jujuba</name>
    <name type="common">Chinese jujube</name>
    <name type="synonym">Ziziphus sativa</name>
    <dbReference type="NCBI Taxonomy" id="326968"/>
    <lineage>
        <taxon>Eukaryota</taxon>
        <taxon>Viridiplantae</taxon>
        <taxon>Streptophyta</taxon>
        <taxon>Embryophyta</taxon>
        <taxon>Tracheophyta</taxon>
        <taxon>Spermatophyta</taxon>
        <taxon>Magnoliopsida</taxon>
        <taxon>eudicotyledons</taxon>
        <taxon>Gunneridae</taxon>
        <taxon>Pentapetalae</taxon>
        <taxon>rosids</taxon>
        <taxon>fabids</taxon>
        <taxon>Rosales</taxon>
        <taxon>Rhamnaceae</taxon>
        <taxon>Paliureae</taxon>
        <taxon>Ziziphus</taxon>
    </lineage>
</organism>
<dbReference type="InParanoid" id="A0A6P4AEY5"/>
<reference evidence="3" key="1">
    <citation type="submission" date="2025-08" db="UniProtKB">
        <authorList>
            <consortium name="RefSeq"/>
        </authorList>
    </citation>
    <scope>IDENTIFICATION</scope>
    <source>
        <tissue evidence="3">Seedling</tissue>
    </source>
</reference>
<sequence>MEEKHVAFESNTNEEQENNNNNNPTIAHGNSNGSSGGGDHGWQKVTYAKRQRKIKPSATSSDSVSNRNKLVGNGAVDGADNVFRSLEQQSEDRRRRILEAQRTAAANDVASAVSAAVRSKHRSDYDDDEDSETEAVVENGKVEEEKKVKQKKPKKPKVTVAEAAAKIDANDLSAFLVDISTSYESQQDIQLMRFADYFGRAFSAVSAAQFPWVKMFRESSVAKIADIPLSHISDAVYKTAVDWVNRHSLEALVSFVLWCLESILTDLSSQQASAKGSKKGVQHVSSKSQVAMFVVIAMVLRRKPDVLAHLVPTLREDSKYQGQDKLPVIVWMVVQASQGDLAVGLYAWSRNLLPLVSGKGSNPQSRDLVLQLVERILSAPKARTILVNGAVRKGERLVPPPAFETLVRATFPASSARVKATERFEVVYPTLKEVALAGSLGSKAMKQVSQQILSFAIKAAGESIPELANEASEIFIWCLTQNADCYKQWDKIYQNNLEASVSVLKKLTEQWKDLSGKLTPVDPLRETLKSFRHKNERALAGGADSAAAAQQALLKDADKYCKGLLGKVSRGNGCLKSMAFVIVALGVGAAVLSPNMESWDFKKLSVAFSTLKSF</sequence>
<feature type="region of interest" description="Disordered" evidence="1">
    <location>
        <begin position="118"/>
        <end position="154"/>
    </location>
</feature>
<proteinExistence type="predicted"/>
<evidence type="ECO:0000313" key="3">
    <source>
        <dbReference type="RefSeq" id="XP_015895438.3"/>
    </source>
</evidence>
<dbReference type="Pfam" id="PF10151">
    <property type="entry name" value="TMEM214"/>
    <property type="match status" value="1"/>
</dbReference>
<dbReference type="KEGG" id="zju:107429292"/>
<evidence type="ECO:0000256" key="1">
    <source>
        <dbReference type="SAM" id="MobiDB-lite"/>
    </source>
</evidence>
<dbReference type="InterPro" id="IPR019308">
    <property type="entry name" value="TMEM214"/>
</dbReference>
<dbReference type="PANTHER" id="PTHR13448:SF14">
    <property type="entry name" value="F26K24.17 PROTEIN"/>
    <property type="match status" value="1"/>
</dbReference>
<feature type="compositionally biased region" description="Low complexity" evidence="1">
    <location>
        <begin position="18"/>
        <end position="33"/>
    </location>
</feature>
<accession>A0A6P4AEY5</accession>
<dbReference type="GO" id="GO:0005794">
    <property type="term" value="C:Golgi apparatus"/>
    <property type="evidence" value="ECO:0007669"/>
    <property type="project" value="TreeGrafter"/>
</dbReference>
<dbReference type="Proteomes" id="UP001652623">
    <property type="component" value="Chromosome 12"/>
</dbReference>
<dbReference type="GeneID" id="107429292"/>
<name>A0A6P4AEY5_ZIZJJ</name>
<feature type="compositionally biased region" description="Polar residues" evidence="1">
    <location>
        <begin position="57"/>
        <end position="68"/>
    </location>
</feature>
<dbReference type="GO" id="GO:0005783">
    <property type="term" value="C:endoplasmic reticulum"/>
    <property type="evidence" value="ECO:0007669"/>
    <property type="project" value="TreeGrafter"/>
</dbReference>
<protein>
    <submittedName>
        <fullName evidence="3">Uncharacterized protein LOC107429292</fullName>
    </submittedName>
</protein>
<feature type="compositionally biased region" description="Acidic residues" evidence="1">
    <location>
        <begin position="125"/>
        <end position="135"/>
    </location>
</feature>
<dbReference type="RefSeq" id="XP_015895438.3">
    <property type="nucleotide sequence ID" value="XM_016039952.4"/>
</dbReference>
<gene>
    <name evidence="3" type="primary">LOC107429292</name>
</gene>